<name>A0A699ZVA2_HAELA</name>
<evidence type="ECO:0000313" key="2">
    <source>
        <dbReference type="EMBL" id="GFH26817.1"/>
    </source>
</evidence>
<feature type="region of interest" description="Disordered" evidence="1">
    <location>
        <begin position="1"/>
        <end position="108"/>
    </location>
</feature>
<dbReference type="AlphaFoldDB" id="A0A699ZVA2"/>
<proteinExistence type="predicted"/>
<gene>
    <name evidence="2" type="ORF">HaLaN_25030</name>
</gene>
<dbReference type="EMBL" id="BLLF01003250">
    <property type="protein sequence ID" value="GFH26817.1"/>
    <property type="molecule type" value="Genomic_DNA"/>
</dbReference>
<feature type="compositionally biased region" description="Polar residues" evidence="1">
    <location>
        <begin position="12"/>
        <end position="47"/>
    </location>
</feature>
<feature type="compositionally biased region" description="Basic and acidic residues" evidence="1">
    <location>
        <begin position="1"/>
        <end position="11"/>
    </location>
</feature>
<sequence length="119" mass="12542">MPRKDSHEHSPGHTQSHSGPMQAQGDQSSSGTWQPAAQSQQSNNKDTGITAARAEALEAQRQADEEAAEAAARGWGLWRPASPPGRGSGRSGQPTGAQVGPLFGNTDQGVRTIEQILFK</sequence>
<reference evidence="2 3" key="1">
    <citation type="submission" date="2020-02" db="EMBL/GenBank/DDBJ databases">
        <title>Draft genome sequence of Haematococcus lacustris strain NIES-144.</title>
        <authorList>
            <person name="Morimoto D."/>
            <person name="Nakagawa S."/>
            <person name="Yoshida T."/>
            <person name="Sawayama S."/>
        </authorList>
    </citation>
    <scope>NUCLEOTIDE SEQUENCE [LARGE SCALE GENOMIC DNA]</scope>
    <source>
        <strain evidence="2 3">NIES-144</strain>
    </source>
</reference>
<comment type="caution">
    <text evidence="2">The sequence shown here is derived from an EMBL/GenBank/DDBJ whole genome shotgun (WGS) entry which is preliminary data.</text>
</comment>
<keyword evidence="3" id="KW-1185">Reference proteome</keyword>
<dbReference type="Proteomes" id="UP000485058">
    <property type="component" value="Unassembled WGS sequence"/>
</dbReference>
<evidence type="ECO:0000256" key="1">
    <source>
        <dbReference type="SAM" id="MobiDB-lite"/>
    </source>
</evidence>
<feature type="compositionally biased region" description="Basic and acidic residues" evidence="1">
    <location>
        <begin position="55"/>
        <end position="64"/>
    </location>
</feature>
<accession>A0A699ZVA2</accession>
<evidence type="ECO:0000313" key="3">
    <source>
        <dbReference type="Proteomes" id="UP000485058"/>
    </source>
</evidence>
<organism evidence="2 3">
    <name type="scientific">Haematococcus lacustris</name>
    <name type="common">Green alga</name>
    <name type="synonym">Haematococcus pluvialis</name>
    <dbReference type="NCBI Taxonomy" id="44745"/>
    <lineage>
        <taxon>Eukaryota</taxon>
        <taxon>Viridiplantae</taxon>
        <taxon>Chlorophyta</taxon>
        <taxon>core chlorophytes</taxon>
        <taxon>Chlorophyceae</taxon>
        <taxon>CS clade</taxon>
        <taxon>Chlamydomonadales</taxon>
        <taxon>Haematococcaceae</taxon>
        <taxon>Haematococcus</taxon>
    </lineage>
</organism>
<protein>
    <submittedName>
        <fullName evidence="2">Uncharacterized protein</fullName>
    </submittedName>
</protein>